<dbReference type="AlphaFoldDB" id="A0A1H5YXJ6"/>
<keyword evidence="3" id="KW-1185">Reference proteome</keyword>
<evidence type="ECO:0000313" key="3">
    <source>
        <dbReference type="Proteomes" id="UP000236752"/>
    </source>
</evidence>
<name>A0A1H5YXJ6_9RHOB</name>
<accession>A0A1H5YXJ6</accession>
<sequence length="113" mass="12470">MTPALITAFVLCFVVGPMIYAIIFRRPLTKALIAALAISVVALLLFSNLFKSTTPSAALLCMWVSWVLAITLVVRALYTRLRTQTTRRWTYIAGMIATTAPWFGLATAKMMSP</sequence>
<gene>
    <name evidence="2" type="ORF">SAMN04488045_2284</name>
</gene>
<dbReference type="EMBL" id="FNUZ01000003">
    <property type="protein sequence ID" value="SEG28167.1"/>
    <property type="molecule type" value="Genomic_DNA"/>
</dbReference>
<proteinExistence type="predicted"/>
<keyword evidence="1" id="KW-1133">Transmembrane helix</keyword>
<dbReference type="RefSeq" id="WP_103910609.1">
    <property type="nucleotide sequence ID" value="NZ_FNUZ01000003.1"/>
</dbReference>
<protein>
    <submittedName>
        <fullName evidence="2">Uncharacterized protein</fullName>
    </submittedName>
</protein>
<feature type="transmembrane region" description="Helical" evidence="1">
    <location>
        <begin position="31"/>
        <end position="50"/>
    </location>
</feature>
<dbReference type="OrthoDB" id="7868004at2"/>
<organism evidence="2 3">
    <name type="scientific">Thalassococcus halodurans</name>
    <dbReference type="NCBI Taxonomy" id="373675"/>
    <lineage>
        <taxon>Bacteria</taxon>
        <taxon>Pseudomonadati</taxon>
        <taxon>Pseudomonadota</taxon>
        <taxon>Alphaproteobacteria</taxon>
        <taxon>Rhodobacterales</taxon>
        <taxon>Roseobacteraceae</taxon>
        <taxon>Thalassococcus</taxon>
    </lineage>
</organism>
<feature type="transmembrane region" description="Helical" evidence="1">
    <location>
        <begin position="6"/>
        <end position="24"/>
    </location>
</feature>
<evidence type="ECO:0000256" key="1">
    <source>
        <dbReference type="SAM" id="Phobius"/>
    </source>
</evidence>
<keyword evidence="1" id="KW-0472">Membrane</keyword>
<evidence type="ECO:0000313" key="2">
    <source>
        <dbReference type="EMBL" id="SEG28167.1"/>
    </source>
</evidence>
<feature type="transmembrane region" description="Helical" evidence="1">
    <location>
        <begin position="56"/>
        <end position="77"/>
    </location>
</feature>
<reference evidence="2 3" key="1">
    <citation type="submission" date="2016-10" db="EMBL/GenBank/DDBJ databases">
        <authorList>
            <person name="de Groot N.N."/>
        </authorList>
    </citation>
    <scope>NUCLEOTIDE SEQUENCE [LARGE SCALE GENOMIC DNA]</scope>
    <source>
        <strain evidence="2 3">DSM 26915</strain>
    </source>
</reference>
<feature type="transmembrane region" description="Helical" evidence="1">
    <location>
        <begin position="89"/>
        <end position="108"/>
    </location>
</feature>
<dbReference type="Proteomes" id="UP000236752">
    <property type="component" value="Unassembled WGS sequence"/>
</dbReference>
<keyword evidence="1" id="KW-0812">Transmembrane</keyword>